<feature type="compositionally biased region" description="Basic and acidic residues" evidence="7">
    <location>
        <begin position="276"/>
        <end position="289"/>
    </location>
</feature>
<name>A0A2K3MW58_TRIPR</name>
<dbReference type="STRING" id="57577.A0A2K3MW58"/>
<feature type="compositionally biased region" description="Polar residues" evidence="7">
    <location>
        <begin position="236"/>
        <end position="248"/>
    </location>
</feature>
<evidence type="ECO:0000256" key="1">
    <source>
        <dbReference type="ARBA" id="ARBA00004123"/>
    </source>
</evidence>
<dbReference type="InterPro" id="IPR044246">
    <property type="entry name" value="ZFP3-like"/>
</dbReference>
<feature type="domain" description="C2H2-type" evidence="8">
    <location>
        <begin position="117"/>
        <end position="144"/>
    </location>
</feature>
<evidence type="ECO:0000256" key="6">
    <source>
        <dbReference type="PROSITE-ProRule" id="PRU00042"/>
    </source>
</evidence>
<proteinExistence type="predicted"/>
<evidence type="ECO:0000256" key="7">
    <source>
        <dbReference type="SAM" id="MobiDB-lite"/>
    </source>
</evidence>
<dbReference type="Pfam" id="PF13912">
    <property type="entry name" value="zf-C2H2_6"/>
    <property type="match status" value="1"/>
</dbReference>
<feature type="region of interest" description="Disordered" evidence="7">
    <location>
        <begin position="1"/>
        <end position="31"/>
    </location>
</feature>
<evidence type="ECO:0000256" key="4">
    <source>
        <dbReference type="ARBA" id="ARBA00022833"/>
    </source>
</evidence>
<feature type="compositionally biased region" description="Basic and acidic residues" evidence="7">
    <location>
        <begin position="251"/>
        <end position="269"/>
    </location>
</feature>
<dbReference type="EMBL" id="ASHM01013079">
    <property type="protein sequence ID" value="PNX95048.1"/>
    <property type="molecule type" value="Genomic_DNA"/>
</dbReference>
<evidence type="ECO:0000256" key="5">
    <source>
        <dbReference type="ARBA" id="ARBA00023242"/>
    </source>
</evidence>
<evidence type="ECO:0000259" key="8">
    <source>
        <dbReference type="PROSITE" id="PS50157"/>
    </source>
</evidence>
<keyword evidence="5" id="KW-0539">Nucleus</keyword>
<feature type="compositionally biased region" description="Basic and acidic residues" evidence="7">
    <location>
        <begin position="65"/>
        <end position="77"/>
    </location>
</feature>
<sequence length="301" mass="33531">MAAASNQSSATSESISNKVCEDENNVNNNDEVTMKGKEVLISEQHQPLKSNTDLLLEFVKLSNDDSIPRSNVREHDFFTPSKDLGASSSSLPWANNKPKPNNEENTKEKSSDSRSDFSCNFCKRQFSSSQALGGHQNAHKRERAFAKHHQEIQNGFGTPHYPFPYYTSYPSLSSSNYGIGSYNKALGIRTDSMIQKPNYSWTPPPYRFGSTPKWTPMQEMMRNFSSLDRLKIESLNANNEKSAPNNMTKLDVGESSRNVDTKSNSDVDKSTVVADGSDHHDTNKKEASDSKSTGLDLSLKL</sequence>
<feature type="compositionally biased region" description="Basic and acidic residues" evidence="7">
    <location>
        <begin position="100"/>
        <end position="114"/>
    </location>
</feature>
<comment type="subcellular location">
    <subcellularLocation>
        <location evidence="1">Nucleus</location>
    </subcellularLocation>
</comment>
<reference evidence="9 10" key="1">
    <citation type="journal article" date="2014" name="Am. J. Bot.">
        <title>Genome assembly and annotation for red clover (Trifolium pratense; Fabaceae).</title>
        <authorList>
            <person name="Istvanek J."/>
            <person name="Jaros M."/>
            <person name="Krenek A."/>
            <person name="Repkova J."/>
        </authorList>
    </citation>
    <scope>NUCLEOTIDE SEQUENCE [LARGE SCALE GENOMIC DNA]</scope>
    <source>
        <strain evidence="10">cv. Tatra</strain>
        <tissue evidence="9">Young leaves</tissue>
    </source>
</reference>
<evidence type="ECO:0000256" key="3">
    <source>
        <dbReference type="ARBA" id="ARBA00022771"/>
    </source>
</evidence>
<gene>
    <name evidence="9" type="ORF">L195_g018230</name>
</gene>
<dbReference type="PROSITE" id="PS00028">
    <property type="entry name" value="ZINC_FINGER_C2H2_1"/>
    <property type="match status" value="1"/>
</dbReference>
<dbReference type="InterPro" id="IPR013087">
    <property type="entry name" value="Znf_C2H2_type"/>
</dbReference>
<keyword evidence="2" id="KW-0479">Metal-binding</keyword>
<dbReference type="PANTHER" id="PTHR47287:SF9">
    <property type="entry name" value="ZINC FINGER PROTEIN 4-LIKE"/>
    <property type="match status" value="1"/>
</dbReference>
<keyword evidence="3 6" id="KW-0863">Zinc-finger</keyword>
<dbReference type="PANTHER" id="PTHR47287">
    <property type="entry name" value="C2H2 AND C2HC ZINC FINGERS SUPERFAMILY PROTEIN"/>
    <property type="match status" value="1"/>
</dbReference>
<comment type="caution">
    <text evidence="9">The sequence shown here is derived from an EMBL/GenBank/DDBJ whole genome shotgun (WGS) entry which is preliminary data.</text>
</comment>
<dbReference type="InterPro" id="IPR036236">
    <property type="entry name" value="Znf_C2H2_sf"/>
</dbReference>
<protein>
    <submittedName>
        <fullName evidence="9">Zinc finger protein 3-like</fullName>
    </submittedName>
</protein>
<dbReference type="SUPFAM" id="SSF57667">
    <property type="entry name" value="beta-beta-alpha zinc fingers"/>
    <property type="match status" value="1"/>
</dbReference>
<evidence type="ECO:0000313" key="10">
    <source>
        <dbReference type="Proteomes" id="UP000236291"/>
    </source>
</evidence>
<accession>A0A2K3MW58</accession>
<dbReference type="AlphaFoldDB" id="A0A2K3MW58"/>
<dbReference type="Proteomes" id="UP000236291">
    <property type="component" value="Unassembled WGS sequence"/>
</dbReference>
<keyword evidence="4" id="KW-0862">Zinc</keyword>
<feature type="region of interest" description="Disordered" evidence="7">
    <location>
        <begin position="236"/>
        <end position="301"/>
    </location>
</feature>
<organism evidence="9 10">
    <name type="scientific">Trifolium pratense</name>
    <name type="common">Red clover</name>
    <dbReference type="NCBI Taxonomy" id="57577"/>
    <lineage>
        <taxon>Eukaryota</taxon>
        <taxon>Viridiplantae</taxon>
        <taxon>Streptophyta</taxon>
        <taxon>Embryophyta</taxon>
        <taxon>Tracheophyta</taxon>
        <taxon>Spermatophyta</taxon>
        <taxon>Magnoliopsida</taxon>
        <taxon>eudicotyledons</taxon>
        <taxon>Gunneridae</taxon>
        <taxon>Pentapetalae</taxon>
        <taxon>rosids</taxon>
        <taxon>fabids</taxon>
        <taxon>Fabales</taxon>
        <taxon>Fabaceae</taxon>
        <taxon>Papilionoideae</taxon>
        <taxon>50 kb inversion clade</taxon>
        <taxon>NPAAA clade</taxon>
        <taxon>Hologalegina</taxon>
        <taxon>IRL clade</taxon>
        <taxon>Trifolieae</taxon>
        <taxon>Trifolium</taxon>
    </lineage>
</organism>
<reference evidence="9 10" key="2">
    <citation type="journal article" date="2017" name="Front. Plant Sci.">
        <title>Gene Classification and Mining of Molecular Markers Useful in Red Clover (Trifolium pratense) Breeding.</title>
        <authorList>
            <person name="Istvanek J."/>
            <person name="Dluhosova J."/>
            <person name="Dluhos P."/>
            <person name="Patkova L."/>
            <person name="Nedelnik J."/>
            <person name="Repkova J."/>
        </authorList>
    </citation>
    <scope>NUCLEOTIDE SEQUENCE [LARGE SCALE GENOMIC DNA]</scope>
    <source>
        <strain evidence="10">cv. Tatra</strain>
        <tissue evidence="9">Young leaves</tissue>
    </source>
</reference>
<dbReference type="GO" id="GO:0008270">
    <property type="term" value="F:zinc ion binding"/>
    <property type="evidence" value="ECO:0007669"/>
    <property type="project" value="UniProtKB-KW"/>
</dbReference>
<dbReference type="GO" id="GO:0005634">
    <property type="term" value="C:nucleus"/>
    <property type="evidence" value="ECO:0007669"/>
    <property type="project" value="UniProtKB-SubCell"/>
</dbReference>
<feature type="region of interest" description="Disordered" evidence="7">
    <location>
        <begin position="65"/>
        <end position="114"/>
    </location>
</feature>
<dbReference type="Gene3D" id="3.30.160.60">
    <property type="entry name" value="Classic Zinc Finger"/>
    <property type="match status" value="1"/>
</dbReference>
<feature type="compositionally biased region" description="Polar residues" evidence="7">
    <location>
        <begin position="1"/>
        <end position="17"/>
    </location>
</feature>
<dbReference type="PROSITE" id="PS50157">
    <property type="entry name" value="ZINC_FINGER_C2H2_2"/>
    <property type="match status" value="1"/>
</dbReference>
<evidence type="ECO:0000256" key="2">
    <source>
        <dbReference type="ARBA" id="ARBA00022723"/>
    </source>
</evidence>
<evidence type="ECO:0000313" key="9">
    <source>
        <dbReference type="EMBL" id="PNX95048.1"/>
    </source>
</evidence>
<dbReference type="GO" id="GO:0009788">
    <property type="term" value="P:negative regulation of abscisic acid-activated signaling pathway"/>
    <property type="evidence" value="ECO:0007669"/>
    <property type="project" value="InterPro"/>
</dbReference>